<comment type="caution">
    <text evidence="3">The sequence shown here is derived from an EMBL/GenBank/DDBJ whole genome shotgun (WGS) entry which is preliminary data.</text>
</comment>
<name>A0ABQ3VG96_9CHLR</name>
<sequence>MRLEGKTIGYFVAQEVEDLEFWVPVMRLREEGARVIVIGLNKETVHGKHGLEMTPDVSIDDAPTARELDGLVIPGGWAPDKLRRSQKILQLVRDMHNEQKIIATICHGGWVPISAGIIRGCKATGSTGIKDDITNAGGIWIDQAAFREGHFVWGRVVEDIPAFCRELVAALAEK</sequence>
<dbReference type="Pfam" id="PF01965">
    <property type="entry name" value="DJ-1_PfpI"/>
    <property type="match status" value="1"/>
</dbReference>
<dbReference type="EMBL" id="BNJJ01000006">
    <property type="protein sequence ID" value="GHO84668.1"/>
    <property type="molecule type" value="Genomic_DNA"/>
</dbReference>
<dbReference type="GO" id="GO:0008233">
    <property type="term" value="F:peptidase activity"/>
    <property type="evidence" value="ECO:0007669"/>
    <property type="project" value="UniProtKB-KW"/>
</dbReference>
<dbReference type="RefSeq" id="WP_201362278.1">
    <property type="nucleotide sequence ID" value="NZ_BNJJ01000006.1"/>
</dbReference>
<reference evidence="3 4" key="1">
    <citation type="journal article" date="2021" name="Int. J. Syst. Evol. Microbiol.">
        <title>Reticulibacter mediterranei gen. nov., sp. nov., within the new family Reticulibacteraceae fam. nov., and Ktedonospora formicarum gen. nov., sp. nov., Ktedonobacter robiniae sp. nov., Dictyobacter formicarum sp. nov. and Dictyobacter arantiisoli sp. nov., belonging to the class Ktedonobacteria.</title>
        <authorList>
            <person name="Yabe S."/>
            <person name="Zheng Y."/>
            <person name="Wang C.M."/>
            <person name="Sakai Y."/>
            <person name="Abe K."/>
            <person name="Yokota A."/>
            <person name="Donadio S."/>
            <person name="Cavaletti L."/>
            <person name="Monciardini P."/>
        </authorList>
    </citation>
    <scope>NUCLEOTIDE SEQUENCE [LARGE SCALE GENOMIC DNA]</scope>
    <source>
        <strain evidence="3 4">SOSP1-9</strain>
    </source>
</reference>
<organism evidence="3 4">
    <name type="scientific">Dictyobacter formicarum</name>
    <dbReference type="NCBI Taxonomy" id="2778368"/>
    <lineage>
        <taxon>Bacteria</taxon>
        <taxon>Bacillati</taxon>
        <taxon>Chloroflexota</taxon>
        <taxon>Ktedonobacteria</taxon>
        <taxon>Ktedonobacterales</taxon>
        <taxon>Dictyobacteraceae</taxon>
        <taxon>Dictyobacter</taxon>
    </lineage>
</organism>
<comment type="similarity">
    <text evidence="1">Belongs to the peptidase C56 family.</text>
</comment>
<gene>
    <name evidence="3" type="ORF">KSZ_26740</name>
</gene>
<dbReference type="CDD" id="cd03134">
    <property type="entry name" value="GATase1_PfpI_like"/>
    <property type="match status" value="1"/>
</dbReference>
<dbReference type="PANTHER" id="PTHR42733:SF13">
    <property type="entry name" value="DJ-1_PFPI DOMAIN-CONTAINING PROTEIN"/>
    <property type="match status" value="1"/>
</dbReference>
<feature type="domain" description="DJ-1/PfpI" evidence="2">
    <location>
        <begin position="9"/>
        <end position="169"/>
    </location>
</feature>
<evidence type="ECO:0000313" key="3">
    <source>
        <dbReference type="EMBL" id="GHO84668.1"/>
    </source>
</evidence>
<dbReference type="Proteomes" id="UP000635565">
    <property type="component" value="Unassembled WGS sequence"/>
</dbReference>
<dbReference type="InterPro" id="IPR006286">
    <property type="entry name" value="C56_PfpI-like"/>
</dbReference>
<accession>A0ABQ3VG96</accession>
<evidence type="ECO:0000256" key="1">
    <source>
        <dbReference type="ARBA" id="ARBA00008542"/>
    </source>
</evidence>
<evidence type="ECO:0000313" key="4">
    <source>
        <dbReference type="Proteomes" id="UP000635565"/>
    </source>
</evidence>
<dbReference type="GO" id="GO:0006508">
    <property type="term" value="P:proteolysis"/>
    <property type="evidence" value="ECO:0007669"/>
    <property type="project" value="UniProtKB-KW"/>
</dbReference>
<dbReference type="Gene3D" id="3.40.50.880">
    <property type="match status" value="1"/>
</dbReference>
<proteinExistence type="inferred from homology"/>
<dbReference type="InterPro" id="IPR002818">
    <property type="entry name" value="DJ-1/PfpI"/>
</dbReference>
<dbReference type="PANTHER" id="PTHR42733">
    <property type="entry name" value="DJ-1 PROTEIN"/>
    <property type="match status" value="1"/>
</dbReference>
<evidence type="ECO:0000259" key="2">
    <source>
        <dbReference type="Pfam" id="PF01965"/>
    </source>
</evidence>
<dbReference type="PROSITE" id="PS51276">
    <property type="entry name" value="PEPTIDASE_C56_PFPI"/>
    <property type="match status" value="1"/>
</dbReference>
<keyword evidence="3" id="KW-0378">Hydrolase</keyword>
<protein>
    <submittedName>
        <fullName evidence="3">Protease</fullName>
    </submittedName>
</protein>
<keyword evidence="4" id="KW-1185">Reference proteome</keyword>
<dbReference type="SUPFAM" id="SSF52317">
    <property type="entry name" value="Class I glutamine amidotransferase-like"/>
    <property type="match status" value="1"/>
</dbReference>
<dbReference type="NCBIfam" id="TIGR01382">
    <property type="entry name" value="PfpI"/>
    <property type="match status" value="1"/>
</dbReference>
<keyword evidence="3" id="KW-0645">Protease</keyword>
<dbReference type="InterPro" id="IPR029062">
    <property type="entry name" value="Class_I_gatase-like"/>
</dbReference>